<accession>A0ABV9LSE2</accession>
<dbReference type="Gene3D" id="1.10.530.10">
    <property type="match status" value="1"/>
</dbReference>
<sequence length="256" mass="29570">MHKSKALLGAVLVILIGLLIWFRPQPSLVETIPAVEHADDPVPDFKQYEDVRDKKQAFFEYLKPAVVAQNDYFREVRQFLKELQAKVDGGNGLSSDEQEQLNWLIDEYRVETDQDLDAAFTTLLRRVDIIPVELVLVQSANESAWGTSRFAVEGYNFFGMWCFVEDCGFVPKRRNEGAIHEVAKYDDLSAAMYSYMRNLNRHPAYKELRAIRAELRASNKPITAMKLAEGLVQYSERGEEYIEELQQMIRVNRELI</sequence>
<dbReference type="InterPro" id="IPR002901">
    <property type="entry name" value="MGlyc_endo_b_GlcNAc-like_dom"/>
</dbReference>
<reference evidence="3" key="1">
    <citation type="journal article" date="2019" name="Int. J. Syst. Evol. Microbiol.">
        <title>The Global Catalogue of Microorganisms (GCM) 10K type strain sequencing project: providing services to taxonomists for standard genome sequencing and annotation.</title>
        <authorList>
            <consortium name="The Broad Institute Genomics Platform"/>
            <consortium name="The Broad Institute Genome Sequencing Center for Infectious Disease"/>
            <person name="Wu L."/>
            <person name="Ma J."/>
        </authorList>
    </citation>
    <scope>NUCLEOTIDE SEQUENCE [LARGE SCALE GENOMIC DNA]</scope>
    <source>
        <strain evidence="3">KACC 12507</strain>
    </source>
</reference>
<evidence type="ECO:0000259" key="1">
    <source>
        <dbReference type="Pfam" id="PF01832"/>
    </source>
</evidence>
<dbReference type="PANTHER" id="PTHR40572">
    <property type="entry name" value="PROTEIN BAX"/>
    <property type="match status" value="1"/>
</dbReference>
<organism evidence="2 3">
    <name type="scientific">Glaciecola siphonariae</name>
    <dbReference type="NCBI Taxonomy" id="521012"/>
    <lineage>
        <taxon>Bacteria</taxon>
        <taxon>Pseudomonadati</taxon>
        <taxon>Pseudomonadota</taxon>
        <taxon>Gammaproteobacteria</taxon>
        <taxon>Alteromonadales</taxon>
        <taxon>Alteromonadaceae</taxon>
        <taxon>Glaciecola</taxon>
    </lineage>
</organism>
<dbReference type="EMBL" id="JBHSGU010000002">
    <property type="protein sequence ID" value="MFC4699422.1"/>
    <property type="molecule type" value="Genomic_DNA"/>
</dbReference>
<protein>
    <submittedName>
        <fullName evidence="2">Glucosaminidase domain-containing protein</fullName>
    </submittedName>
</protein>
<dbReference type="PANTHER" id="PTHR40572:SF1">
    <property type="entry name" value="PROTEIN BAX"/>
    <property type="match status" value="1"/>
</dbReference>
<dbReference type="Pfam" id="PF01832">
    <property type="entry name" value="Glucosaminidase"/>
    <property type="match status" value="1"/>
</dbReference>
<proteinExistence type="predicted"/>
<feature type="domain" description="Mannosyl-glycoprotein endo-beta-N-acetylglucosamidase-like" evidence="1">
    <location>
        <begin position="120"/>
        <end position="252"/>
    </location>
</feature>
<keyword evidence="3" id="KW-1185">Reference proteome</keyword>
<gene>
    <name evidence="2" type="ORF">ACFO4O_04530</name>
</gene>
<evidence type="ECO:0000313" key="2">
    <source>
        <dbReference type="EMBL" id="MFC4699422.1"/>
    </source>
</evidence>
<dbReference type="InterPro" id="IPR053195">
    <property type="entry name" value="Bax-like"/>
</dbReference>
<comment type="caution">
    <text evidence="2">The sequence shown here is derived from an EMBL/GenBank/DDBJ whole genome shotgun (WGS) entry which is preliminary data.</text>
</comment>
<dbReference type="Proteomes" id="UP001595897">
    <property type="component" value="Unassembled WGS sequence"/>
</dbReference>
<evidence type="ECO:0000313" key="3">
    <source>
        <dbReference type="Proteomes" id="UP001595897"/>
    </source>
</evidence>
<name>A0ABV9LSE2_9ALTE</name>
<dbReference type="RefSeq" id="WP_382406169.1">
    <property type="nucleotide sequence ID" value="NZ_JBHSGU010000002.1"/>
</dbReference>